<dbReference type="PANTHER" id="PTHR36174">
    <property type="entry name" value="LIPID II:GLYCINE GLYCYLTRANSFERASE"/>
    <property type="match status" value="1"/>
</dbReference>
<dbReference type="GO" id="GO:0071555">
    <property type="term" value="P:cell wall organization"/>
    <property type="evidence" value="ECO:0007669"/>
    <property type="project" value="UniProtKB-KW"/>
</dbReference>
<dbReference type="PROSITE" id="PS51191">
    <property type="entry name" value="FEMABX"/>
    <property type="match status" value="1"/>
</dbReference>
<comment type="similarity">
    <text evidence="1">Belongs to the FemABX family.</text>
</comment>
<accession>A0A345NQ82</accession>
<organism evidence="7 8">
    <name type="scientific">Ornithinimicrobium avium</name>
    <dbReference type="NCBI Taxonomy" id="2283195"/>
    <lineage>
        <taxon>Bacteria</taxon>
        <taxon>Bacillati</taxon>
        <taxon>Actinomycetota</taxon>
        <taxon>Actinomycetes</taxon>
        <taxon>Micrococcales</taxon>
        <taxon>Ornithinimicrobiaceae</taxon>
        <taxon>Ornithinimicrobium</taxon>
    </lineage>
</organism>
<keyword evidence="5" id="KW-0012">Acyltransferase</keyword>
<dbReference type="Proteomes" id="UP000253790">
    <property type="component" value="Chromosome"/>
</dbReference>
<evidence type="ECO:0000256" key="1">
    <source>
        <dbReference type="ARBA" id="ARBA00009943"/>
    </source>
</evidence>
<dbReference type="InterPro" id="IPR003447">
    <property type="entry name" value="FEMABX"/>
</dbReference>
<dbReference type="Gene3D" id="3.40.630.30">
    <property type="match status" value="2"/>
</dbReference>
<protein>
    <submittedName>
        <fullName evidence="7">Peptidoglycan bridge formation glycyltransferase FemA/FemB family protein</fullName>
    </submittedName>
</protein>
<keyword evidence="6" id="KW-0961">Cell wall biogenesis/degradation</keyword>
<sequence>MTLRDATPDERSRWDDLVWGNPGGPELYQLDSYAGLKAPEWRARHLVHEHEGRPPVHALYLYRRVPPFGELWYCPMGPRVADADHARACFEDLRPAGIGRPFAVVLEPSVTAEGPQDRENLIASVPGMRDHPDLQLGQHTVLVDLRPDEEEILAGFRQRARRYIRKSSEAVVEHRTDEDAFEVMWRLYDETLERAGVQERRPRAYHEGLWRTYIEAGLGHFVLARPREDGDHEAGAFIIYRDGLGYYKDGGSLRTRDSNGLQYKVQWEAMRWCKEHGATTYDMYGAPPSWDADDESHPMHPLVQFKTAFGPIVDQVGTMQLVLRPRTFRAWDRVGMPVYRRLTAKSGPFY</sequence>
<dbReference type="SUPFAM" id="SSF55729">
    <property type="entry name" value="Acyl-CoA N-acyltransferases (Nat)"/>
    <property type="match status" value="2"/>
</dbReference>
<dbReference type="KEGG" id="orn:DV701_14650"/>
<dbReference type="PANTHER" id="PTHR36174:SF1">
    <property type="entry name" value="LIPID II:GLYCINE GLYCYLTRANSFERASE"/>
    <property type="match status" value="1"/>
</dbReference>
<evidence type="ECO:0000313" key="7">
    <source>
        <dbReference type="EMBL" id="AXH97190.1"/>
    </source>
</evidence>
<dbReference type="Pfam" id="PF02388">
    <property type="entry name" value="FemAB"/>
    <property type="match status" value="1"/>
</dbReference>
<keyword evidence="3" id="KW-0133">Cell shape</keyword>
<evidence type="ECO:0000256" key="6">
    <source>
        <dbReference type="ARBA" id="ARBA00023316"/>
    </source>
</evidence>
<dbReference type="GO" id="GO:0008360">
    <property type="term" value="P:regulation of cell shape"/>
    <property type="evidence" value="ECO:0007669"/>
    <property type="project" value="UniProtKB-KW"/>
</dbReference>
<dbReference type="InterPro" id="IPR050644">
    <property type="entry name" value="PG_Glycine_Bridge_Synth"/>
</dbReference>
<dbReference type="GO" id="GO:0016755">
    <property type="term" value="F:aminoacyltransferase activity"/>
    <property type="evidence" value="ECO:0007669"/>
    <property type="project" value="InterPro"/>
</dbReference>
<dbReference type="AlphaFoldDB" id="A0A345NQ82"/>
<keyword evidence="2 7" id="KW-0808">Transferase</keyword>
<dbReference type="EMBL" id="CP031229">
    <property type="protein sequence ID" value="AXH97190.1"/>
    <property type="molecule type" value="Genomic_DNA"/>
</dbReference>
<dbReference type="OrthoDB" id="9793335at2"/>
<gene>
    <name evidence="7" type="ORF">DV701_14650</name>
</gene>
<evidence type="ECO:0000256" key="2">
    <source>
        <dbReference type="ARBA" id="ARBA00022679"/>
    </source>
</evidence>
<keyword evidence="4" id="KW-0573">Peptidoglycan synthesis</keyword>
<dbReference type="GO" id="GO:0009252">
    <property type="term" value="P:peptidoglycan biosynthetic process"/>
    <property type="evidence" value="ECO:0007669"/>
    <property type="project" value="UniProtKB-KW"/>
</dbReference>
<reference evidence="7 8" key="1">
    <citation type="submission" date="2018-07" db="EMBL/GenBank/DDBJ databases">
        <title>Complete genome sequencing of Ornithinimicrobium sp. AMA3305.</title>
        <authorList>
            <person name="Bae J.-W."/>
        </authorList>
    </citation>
    <scope>NUCLEOTIDE SEQUENCE [LARGE SCALE GENOMIC DNA]</scope>
    <source>
        <strain evidence="7 8">AMA3305</strain>
    </source>
</reference>
<evidence type="ECO:0000256" key="5">
    <source>
        <dbReference type="ARBA" id="ARBA00023315"/>
    </source>
</evidence>
<name>A0A345NQ82_9MICO</name>
<evidence type="ECO:0000256" key="3">
    <source>
        <dbReference type="ARBA" id="ARBA00022960"/>
    </source>
</evidence>
<proteinExistence type="inferred from homology"/>
<evidence type="ECO:0000256" key="4">
    <source>
        <dbReference type="ARBA" id="ARBA00022984"/>
    </source>
</evidence>
<dbReference type="RefSeq" id="WP_114929309.1">
    <property type="nucleotide sequence ID" value="NZ_CP031229.1"/>
</dbReference>
<keyword evidence="8" id="KW-1185">Reference proteome</keyword>
<dbReference type="InterPro" id="IPR016181">
    <property type="entry name" value="Acyl_CoA_acyltransferase"/>
</dbReference>
<evidence type="ECO:0000313" key="8">
    <source>
        <dbReference type="Proteomes" id="UP000253790"/>
    </source>
</evidence>